<organism evidence="2 3">
    <name type="scientific">Granulicella arctica</name>
    <dbReference type="NCBI Taxonomy" id="940613"/>
    <lineage>
        <taxon>Bacteria</taxon>
        <taxon>Pseudomonadati</taxon>
        <taxon>Acidobacteriota</taxon>
        <taxon>Terriglobia</taxon>
        <taxon>Terriglobales</taxon>
        <taxon>Acidobacteriaceae</taxon>
        <taxon>Granulicella</taxon>
    </lineage>
</organism>
<accession>A0A7Y9PFD8</accession>
<feature type="domain" description="Core" evidence="1">
    <location>
        <begin position="63"/>
        <end position="177"/>
    </location>
</feature>
<dbReference type="GO" id="GO:0051539">
    <property type="term" value="F:4 iron, 4 sulfur cluster binding"/>
    <property type="evidence" value="ECO:0007669"/>
    <property type="project" value="TreeGrafter"/>
</dbReference>
<comment type="caution">
    <text evidence="2">The sequence shown here is derived from an EMBL/GenBank/DDBJ whole genome shotgun (WGS) entry which is preliminary data.</text>
</comment>
<dbReference type="InterPro" id="IPR016092">
    <property type="entry name" value="ATAP"/>
</dbReference>
<dbReference type="Gene3D" id="2.60.300.12">
    <property type="entry name" value="HesB-like domain"/>
    <property type="match status" value="1"/>
</dbReference>
<dbReference type="GO" id="GO:0016226">
    <property type="term" value="P:iron-sulfur cluster assembly"/>
    <property type="evidence" value="ECO:0007669"/>
    <property type="project" value="InterPro"/>
</dbReference>
<sequence>MATSPVAVTFSSNKEFFTDRTPMATFTQIGAPAPGASAPEPTNPLAGQIVLDADGQNPEQKGIQVTKRALKRIRIAMAKENITPDQGGLRVGIQGGGCSGLSYNIRFDTQPRDRDRVYAFTQTHLDPEATDAPSIRIFVDPKSFIYLHGMVLDYEETLMRQAFNFINPHSTKSCGCGSSFST</sequence>
<reference evidence="2 3" key="1">
    <citation type="submission" date="2020-07" db="EMBL/GenBank/DDBJ databases">
        <title>Genomic Encyclopedia of Type Strains, Phase IV (KMG-V): Genome sequencing to study the core and pangenomes of soil and plant-associated prokaryotes.</title>
        <authorList>
            <person name="Whitman W."/>
        </authorList>
    </citation>
    <scope>NUCLEOTIDE SEQUENCE [LARGE SCALE GENOMIC DNA]</scope>
    <source>
        <strain evidence="2 3">X4EP2</strain>
    </source>
</reference>
<dbReference type="PANTHER" id="PTHR43011:SF1">
    <property type="entry name" value="IRON-SULFUR CLUSTER ASSEMBLY 2 HOMOLOG, MITOCHONDRIAL"/>
    <property type="match status" value="1"/>
</dbReference>
<evidence type="ECO:0000259" key="1">
    <source>
        <dbReference type="Pfam" id="PF01521"/>
    </source>
</evidence>
<dbReference type="GO" id="GO:0051537">
    <property type="term" value="F:2 iron, 2 sulfur cluster binding"/>
    <property type="evidence" value="ECO:0007669"/>
    <property type="project" value="TreeGrafter"/>
</dbReference>
<gene>
    <name evidence="2" type="ORF">HDF17_001207</name>
</gene>
<keyword evidence="3" id="KW-1185">Reference proteome</keyword>
<dbReference type="PANTHER" id="PTHR43011">
    <property type="entry name" value="IRON-SULFUR CLUSTER ASSEMBLY 2 HOMOLOG, MITOCHONDRIAL"/>
    <property type="match status" value="1"/>
</dbReference>
<dbReference type="InterPro" id="IPR000361">
    <property type="entry name" value="ATAP_core_dom"/>
</dbReference>
<dbReference type="NCBIfam" id="TIGR00049">
    <property type="entry name" value="iron-sulfur cluster assembly accessory protein"/>
    <property type="match status" value="1"/>
</dbReference>
<dbReference type="Proteomes" id="UP000589520">
    <property type="component" value="Unassembled WGS sequence"/>
</dbReference>
<proteinExistence type="predicted"/>
<evidence type="ECO:0000313" key="3">
    <source>
        <dbReference type="Proteomes" id="UP000589520"/>
    </source>
</evidence>
<dbReference type="Pfam" id="PF01521">
    <property type="entry name" value="Fe-S_biosyn"/>
    <property type="match status" value="1"/>
</dbReference>
<dbReference type="AlphaFoldDB" id="A0A7Y9PFD8"/>
<evidence type="ECO:0000313" key="2">
    <source>
        <dbReference type="EMBL" id="NYF78920.1"/>
    </source>
</evidence>
<dbReference type="GO" id="GO:0005506">
    <property type="term" value="F:iron ion binding"/>
    <property type="evidence" value="ECO:0007669"/>
    <property type="project" value="TreeGrafter"/>
</dbReference>
<name>A0A7Y9PFD8_9BACT</name>
<dbReference type="EMBL" id="JACCCW010000001">
    <property type="protein sequence ID" value="NYF78920.1"/>
    <property type="molecule type" value="Genomic_DNA"/>
</dbReference>
<protein>
    <submittedName>
        <fullName evidence="2">Iron-sulfur cluster assembly protein</fullName>
    </submittedName>
</protein>
<dbReference type="InterPro" id="IPR035903">
    <property type="entry name" value="HesB-like_dom_sf"/>
</dbReference>
<dbReference type="SUPFAM" id="SSF89360">
    <property type="entry name" value="HesB-like domain"/>
    <property type="match status" value="1"/>
</dbReference>